<evidence type="ECO:0000256" key="2">
    <source>
        <dbReference type="ARBA" id="ARBA00018339"/>
    </source>
</evidence>
<dbReference type="EMBL" id="CAJVCH010570566">
    <property type="protein sequence ID" value="CAG7835232.1"/>
    <property type="molecule type" value="Genomic_DNA"/>
</dbReference>
<feature type="region of interest" description="Disordered" evidence="6">
    <location>
        <begin position="215"/>
        <end position="261"/>
    </location>
</feature>
<evidence type="ECO:0000256" key="4">
    <source>
        <dbReference type="ARBA" id="ARBA00023242"/>
    </source>
</evidence>
<dbReference type="GO" id="GO:0005730">
    <property type="term" value="C:nucleolus"/>
    <property type="evidence" value="ECO:0007669"/>
    <property type="project" value="UniProtKB-SubCell"/>
</dbReference>
<dbReference type="GO" id="GO:0008097">
    <property type="term" value="F:5S rRNA binding"/>
    <property type="evidence" value="ECO:0007669"/>
    <property type="project" value="TreeGrafter"/>
</dbReference>
<gene>
    <name evidence="7" type="ORF">AFUS01_LOCUS44632</name>
</gene>
<evidence type="ECO:0000313" key="7">
    <source>
        <dbReference type="EMBL" id="CAG7835232.1"/>
    </source>
</evidence>
<feature type="compositionally biased region" description="Basic and acidic residues" evidence="6">
    <location>
        <begin position="245"/>
        <end position="261"/>
    </location>
</feature>
<dbReference type="GO" id="GO:0005654">
    <property type="term" value="C:nucleoplasm"/>
    <property type="evidence" value="ECO:0007669"/>
    <property type="project" value="UniProtKB-SubCell"/>
</dbReference>
<dbReference type="GO" id="GO:0000027">
    <property type="term" value="P:ribosomal large subunit assembly"/>
    <property type="evidence" value="ECO:0007669"/>
    <property type="project" value="TreeGrafter"/>
</dbReference>
<organism evidence="7 8">
    <name type="scientific">Allacma fusca</name>
    <dbReference type="NCBI Taxonomy" id="39272"/>
    <lineage>
        <taxon>Eukaryota</taxon>
        <taxon>Metazoa</taxon>
        <taxon>Ecdysozoa</taxon>
        <taxon>Arthropoda</taxon>
        <taxon>Hexapoda</taxon>
        <taxon>Collembola</taxon>
        <taxon>Symphypleona</taxon>
        <taxon>Sminthuridae</taxon>
        <taxon>Allacma</taxon>
    </lineage>
</organism>
<accession>A0A8J2LFP5</accession>
<evidence type="ECO:0000256" key="3">
    <source>
        <dbReference type="ARBA" id="ARBA00022517"/>
    </source>
</evidence>
<keyword evidence="3 5" id="KW-0690">Ribosome biogenesis</keyword>
<evidence type="ECO:0000313" key="8">
    <source>
        <dbReference type="Proteomes" id="UP000708208"/>
    </source>
</evidence>
<comment type="function">
    <text evidence="5">May play a role in ribosome biogenesis.</text>
</comment>
<evidence type="ECO:0000256" key="5">
    <source>
        <dbReference type="PIRNR" id="PIRNR017302"/>
    </source>
</evidence>
<feature type="region of interest" description="Disordered" evidence="6">
    <location>
        <begin position="101"/>
        <end position="124"/>
    </location>
</feature>
<keyword evidence="8" id="KW-1185">Reference proteome</keyword>
<dbReference type="Pfam" id="PF07767">
    <property type="entry name" value="Nop53"/>
    <property type="match status" value="1"/>
</dbReference>
<dbReference type="AlphaFoldDB" id="A0A8J2LFP5"/>
<dbReference type="Proteomes" id="UP000708208">
    <property type="component" value="Unassembled WGS sequence"/>
</dbReference>
<dbReference type="OrthoDB" id="5072at2759"/>
<proteinExistence type="inferred from homology"/>
<evidence type="ECO:0000256" key="6">
    <source>
        <dbReference type="SAM" id="MobiDB-lite"/>
    </source>
</evidence>
<comment type="similarity">
    <text evidence="1 5">Belongs to the NOP53 family.</text>
</comment>
<sequence>MGKTKKASKAHWKRLDHPDVDEFLELQREKERHDFTGEASESLFRIDRGGVEPGEESKGDPLLDFSKLRCFQNFKSSSTVPDPLVKRNKLNIASRVKVRKTKPAPKLEEPGVIDPWEEKEPQKNDKEWMYEETVRHNSVVSKKRKNQKTTALKAIEVPHPGYSINPSYGDHQALLRAALDTEVEALRKEENLKRITSVPNTAVDQDEMMKVEPYVVEEVKTEDESDDDTKPILTKPKSKKLRRKEKLDKESQQSSSDQKKVRVMESDVFRIKQIRREIEKEEADRKAKLLKKVAKKDQADKFGQKKLSKWAFEPEKLNPLLSDELSGRLVEAKATSSILLDRFKSFQKRNILEVRVKQRIKRVNKLKRYERPADKMEWEKTGVWNGFKL</sequence>
<dbReference type="PIRSF" id="PIRSF017302">
    <property type="entry name" value="Gltscr2"/>
    <property type="match status" value="1"/>
</dbReference>
<comment type="caution">
    <text evidence="7">The sequence shown here is derived from an EMBL/GenBank/DDBJ whole genome shotgun (WGS) entry which is preliminary data.</text>
</comment>
<dbReference type="GO" id="GO:0006364">
    <property type="term" value="P:rRNA processing"/>
    <property type="evidence" value="ECO:0007669"/>
    <property type="project" value="TreeGrafter"/>
</dbReference>
<dbReference type="PANTHER" id="PTHR14211:SF7">
    <property type="entry name" value="RIBOSOME BIOGENESIS PROTEIN NOP53"/>
    <property type="match status" value="1"/>
</dbReference>
<protein>
    <recommendedName>
        <fullName evidence="2 5">Ribosome biogenesis protein NOP53</fullName>
    </recommendedName>
</protein>
<reference evidence="7" key="1">
    <citation type="submission" date="2021-06" db="EMBL/GenBank/DDBJ databases">
        <authorList>
            <person name="Hodson N. C."/>
            <person name="Mongue J. A."/>
            <person name="Jaron S. K."/>
        </authorList>
    </citation>
    <scope>NUCLEOTIDE SEQUENCE</scope>
</reference>
<keyword evidence="4 5" id="KW-0539">Nucleus</keyword>
<dbReference type="InterPro" id="IPR011687">
    <property type="entry name" value="Nop53/GLTSCR2"/>
</dbReference>
<name>A0A8J2LFP5_9HEXA</name>
<comment type="subcellular location">
    <subcellularLocation>
        <location evidence="5">Nucleus</location>
        <location evidence="5">Nucleolus</location>
    </subcellularLocation>
    <subcellularLocation>
        <location evidence="5">Nucleus</location>
        <location evidence="5">Nucleoplasm</location>
    </subcellularLocation>
</comment>
<evidence type="ECO:0000256" key="1">
    <source>
        <dbReference type="ARBA" id="ARBA00008838"/>
    </source>
</evidence>
<dbReference type="PANTHER" id="PTHR14211">
    <property type="entry name" value="GLIOMA SUPPRESSOR CANDIDATE REGION GENE 2"/>
    <property type="match status" value="1"/>
</dbReference>